<accession>A0A2P2NUG9</accession>
<reference evidence="1" key="1">
    <citation type="submission" date="2018-02" db="EMBL/GenBank/DDBJ databases">
        <title>Rhizophora mucronata_Transcriptome.</title>
        <authorList>
            <person name="Meera S.P."/>
            <person name="Sreeshan A."/>
            <person name="Augustine A."/>
        </authorList>
    </citation>
    <scope>NUCLEOTIDE SEQUENCE</scope>
    <source>
        <tissue evidence="1">Leaf</tissue>
    </source>
</reference>
<sequence>MMNIREGPRQIPIIQEHGHFASNKHTYHAM</sequence>
<protein>
    <submittedName>
        <fullName evidence="1">Uncharacterized protein</fullName>
    </submittedName>
</protein>
<dbReference type="EMBL" id="GGEC01065615">
    <property type="protein sequence ID" value="MBX46099.1"/>
    <property type="molecule type" value="Transcribed_RNA"/>
</dbReference>
<name>A0A2P2NUG9_RHIMU</name>
<dbReference type="AlphaFoldDB" id="A0A2P2NUG9"/>
<organism evidence="1">
    <name type="scientific">Rhizophora mucronata</name>
    <name type="common">Asiatic mangrove</name>
    <dbReference type="NCBI Taxonomy" id="61149"/>
    <lineage>
        <taxon>Eukaryota</taxon>
        <taxon>Viridiplantae</taxon>
        <taxon>Streptophyta</taxon>
        <taxon>Embryophyta</taxon>
        <taxon>Tracheophyta</taxon>
        <taxon>Spermatophyta</taxon>
        <taxon>Magnoliopsida</taxon>
        <taxon>eudicotyledons</taxon>
        <taxon>Gunneridae</taxon>
        <taxon>Pentapetalae</taxon>
        <taxon>rosids</taxon>
        <taxon>fabids</taxon>
        <taxon>Malpighiales</taxon>
        <taxon>Rhizophoraceae</taxon>
        <taxon>Rhizophora</taxon>
    </lineage>
</organism>
<evidence type="ECO:0000313" key="1">
    <source>
        <dbReference type="EMBL" id="MBX46099.1"/>
    </source>
</evidence>
<proteinExistence type="predicted"/>